<accession>A0A1D6P5P6</accession>
<keyword evidence="3" id="KW-0479">Metal-binding</keyword>
<dbReference type="PANTHER" id="PTHR12549:SF11">
    <property type="entry name" value="LYSINE-SPECIFIC DEMETHYLASE JMJ25"/>
    <property type="match status" value="1"/>
</dbReference>
<evidence type="ECO:0000256" key="4">
    <source>
        <dbReference type="ARBA" id="ARBA00023242"/>
    </source>
</evidence>
<dbReference type="AlphaFoldDB" id="A0A1D6P5P6"/>
<name>A0A1D6P5P6_MAIZE</name>
<dbReference type="PANTHER" id="PTHR12549">
    <property type="entry name" value="JMJC DOMAIN-CONTAINING HISTONE DEMETHYLATION PROTEIN"/>
    <property type="match status" value="1"/>
</dbReference>
<evidence type="ECO:0000313" key="5">
    <source>
        <dbReference type="EMBL" id="AQL05264.1"/>
    </source>
</evidence>
<sequence length="77" mass="8780">MVMWRALREKKEKVERLSVLALECLGWCEVDVNIHMFFAGYSSGLVGPDNLPLLLKLKEQKKMNQSTSSNRASEIPD</sequence>
<comment type="subcellular location">
    <subcellularLocation>
        <location evidence="1">Nucleus</location>
    </subcellularLocation>
</comment>
<reference evidence="5" key="1">
    <citation type="submission" date="2015-12" db="EMBL/GenBank/DDBJ databases">
        <title>Update maize B73 reference genome by single molecule sequencing technologies.</title>
        <authorList>
            <consortium name="Maize Genome Sequencing Project"/>
            <person name="Ware D."/>
        </authorList>
    </citation>
    <scope>NUCLEOTIDE SEQUENCE</scope>
    <source>
        <tissue evidence="5">Seedling</tissue>
    </source>
</reference>
<dbReference type="GO" id="GO:0005634">
    <property type="term" value="C:nucleus"/>
    <property type="evidence" value="ECO:0007669"/>
    <property type="project" value="UniProtKB-SubCell"/>
</dbReference>
<keyword evidence="4" id="KW-0539">Nucleus</keyword>
<proteinExistence type="inferred from homology"/>
<dbReference type="Gene3D" id="2.60.120.650">
    <property type="entry name" value="Cupin"/>
    <property type="match status" value="1"/>
</dbReference>
<dbReference type="SMR" id="A0A1D6P5P6"/>
<protein>
    <submittedName>
        <fullName evidence="5">Uncharacterized protein</fullName>
    </submittedName>
</protein>
<dbReference type="InParanoid" id="A0A1D6P5P6"/>
<dbReference type="GO" id="GO:0032454">
    <property type="term" value="F:histone H3K9 demethylase activity"/>
    <property type="evidence" value="ECO:0007669"/>
    <property type="project" value="InterPro"/>
</dbReference>
<dbReference type="InterPro" id="IPR045109">
    <property type="entry name" value="LSDs-like"/>
</dbReference>
<organism evidence="5">
    <name type="scientific">Zea mays</name>
    <name type="common">Maize</name>
    <dbReference type="NCBI Taxonomy" id="4577"/>
    <lineage>
        <taxon>Eukaryota</taxon>
        <taxon>Viridiplantae</taxon>
        <taxon>Streptophyta</taxon>
        <taxon>Embryophyta</taxon>
        <taxon>Tracheophyta</taxon>
        <taxon>Spermatophyta</taxon>
        <taxon>Magnoliopsida</taxon>
        <taxon>Liliopsida</taxon>
        <taxon>Poales</taxon>
        <taxon>Poaceae</taxon>
        <taxon>PACMAD clade</taxon>
        <taxon>Panicoideae</taxon>
        <taxon>Andropogonodae</taxon>
        <taxon>Andropogoneae</taxon>
        <taxon>Tripsacinae</taxon>
        <taxon>Zea</taxon>
    </lineage>
</organism>
<dbReference type="EMBL" id="CM000785">
    <property type="protein sequence ID" value="AQL05264.1"/>
    <property type="molecule type" value="Genomic_DNA"/>
</dbReference>
<evidence type="ECO:0000256" key="2">
    <source>
        <dbReference type="ARBA" id="ARBA00006801"/>
    </source>
</evidence>
<gene>
    <name evidence="5" type="ORF">ZEAMMB73_Zm00001d046963</name>
</gene>
<evidence type="ECO:0000256" key="3">
    <source>
        <dbReference type="ARBA" id="ARBA00022723"/>
    </source>
</evidence>
<evidence type="ECO:0000256" key="1">
    <source>
        <dbReference type="ARBA" id="ARBA00004123"/>
    </source>
</evidence>
<dbReference type="GO" id="GO:0046872">
    <property type="term" value="F:metal ion binding"/>
    <property type="evidence" value="ECO:0007669"/>
    <property type="project" value="UniProtKB-KW"/>
</dbReference>
<comment type="similarity">
    <text evidence="2">Belongs to the JARID1 histone demethylase family.</text>
</comment>